<keyword evidence="2" id="KW-0808">Transferase</keyword>
<dbReference type="RefSeq" id="WP_132320121.1">
    <property type="nucleotide sequence ID" value="NZ_FWZT01000011.1"/>
</dbReference>
<proteinExistence type="predicted"/>
<dbReference type="OrthoDB" id="9808140at2"/>
<dbReference type="CDD" id="cd02440">
    <property type="entry name" value="AdoMet_MTases"/>
    <property type="match status" value="1"/>
</dbReference>
<dbReference type="InterPro" id="IPR041698">
    <property type="entry name" value="Methyltransf_25"/>
</dbReference>
<name>A0A1Y6C536_9BACT</name>
<dbReference type="STRING" id="1513793.SAMN06296036_11186"/>
<keyword evidence="3" id="KW-1185">Reference proteome</keyword>
<dbReference type="GO" id="GO:0032259">
    <property type="term" value="P:methylation"/>
    <property type="evidence" value="ECO:0007669"/>
    <property type="project" value="UniProtKB-KW"/>
</dbReference>
<dbReference type="Gene3D" id="3.40.50.150">
    <property type="entry name" value="Vaccinia Virus protein VP39"/>
    <property type="match status" value="1"/>
</dbReference>
<evidence type="ECO:0000313" key="3">
    <source>
        <dbReference type="Proteomes" id="UP000192907"/>
    </source>
</evidence>
<organism evidence="2 3">
    <name type="scientific">Pseudobacteriovorax antillogorgiicola</name>
    <dbReference type="NCBI Taxonomy" id="1513793"/>
    <lineage>
        <taxon>Bacteria</taxon>
        <taxon>Pseudomonadati</taxon>
        <taxon>Bdellovibrionota</taxon>
        <taxon>Oligoflexia</taxon>
        <taxon>Oligoflexales</taxon>
        <taxon>Pseudobacteriovoracaceae</taxon>
        <taxon>Pseudobacteriovorax</taxon>
    </lineage>
</organism>
<dbReference type="Proteomes" id="UP000192907">
    <property type="component" value="Unassembled WGS sequence"/>
</dbReference>
<reference evidence="3" key="1">
    <citation type="submission" date="2017-04" db="EMBL/GenBank/DDBJ databases">
        <authorList>
            <person name="Varghese N."/>
            <person name="Submissions S."/>
        </authorList>
    </citation>
    <scope>NUCLEOTIDE SEQUENCE [LARGE SCALE GENOMIC DNA]</scope>
    <source>
        <strain evidence="3">RKEM611</strain>
    </source>
</reference>
<accession>A0A1Y6C536</accession>
<protein>
    <submittedName>
        <fullName evidence="2">Methyltransferase domain-containing protein</fullName>
    </submittedName>
</protein>
<dbReference type="GO" id="GO:0008168">
    <property type="term" value="F:methyltransferase activity"/>
    <property type="evidence" value="ECO:0007669"/>
    <property type="project" value="UniProtKB-KW"/>
</dbReference>
<dbReference type="PANTHER" id="PTHR43591">
    <property type="entry name" value="METHYLTRANSFERASE"/>
    <property type="match status" value="1"/>
</dbReference>
<gene>
    <name evidence="2" type="ORF">SAMN06296036_11186</name>
</gene>
<dbReference type="AlphaFoldDB" id="A0A1Y6C536"/>
<dbReference type="EMBL" id="FWZT01000011">
    <property type="protein sequence ID" value="SMF37186.1"/>
    <property type="molecule type" value="Genomic_DNA"/>
</dbReference>
<feature type="domain" description="Methyltransferase" evidence="1">
    <location>
        <begin position="45"/>
        <end position="137"/>
    </location>
</feature>
<dbReference type="Pfam" id="PF13649">
    <property type="entry name" value="Methyltransf_25"/>
    <property type="match status" value="1"/>
</dbReference>
<evidence type="ECO:0000313" key="2">
    <source>
        <dbReference type="EMBL" id="SMF37186.1"/>
    </source>
</evidence>
<dbReference type="SUPFAM" id="SSF53335">
    <property type="entry name" value="S-adenosyl-L-methionine-dependent methyltransferases"/>
    <property type="match status" value="1"/>
</dbReference>
<sequence length="267" mass="30237">MMELLSQASAWDAVAIDYDRVNRQFMLEFSRSALKSISLQANWRVLDVACGPGTTSLYLSEFVDQVDAVDFSPKMIQVLKRNIKAEHIDNIFPMEANGQDLPFDESRFDLVVSMFGLMFFPERLQGLREIYRVLKPGAPVVLSSWALAEKSSFMQTLGAAFAFFHDEEATGGAFPWSETADIKSDLDQVGFNSVQIEEVYHEFEVGPIDRFWANIVKGSAPLVDRKQRMTPEEWGGCENRALEYLKSHLHEESVLGTTAWIITAHRD</sequence>
<evidence type="ECO:0000259" key="1">
    <source>
        <dbReference type="Pfam" id="PF13649"/>
    </source>
</evidence>
<keyword evidence="2" id="KW-0489">Methyltransferase</keyword>
<dbReference type="PANTHER" id="PTHR43591:SF24">
    <property type="entry name" value="2-METHOXY-6-POLYPRENYL-1,4-BENZOQUINOL METHYLASE, MITOCHONDRIAL"/>
    <property type="match status" value="1"/>
</dbReference>
<dbReference type="InterPro" id="IPR029063">
    <property type="entry name" value="SAM-dependent_MTases_sf"/>
</dbReference>